<sequence length="42" mass="4708">MAPNATHTANSIRQSDCNVLKKEVKQLEIGIELDRNANSNRK</sequence>
<protein>
    <submittedName>
        <fullName evidence="1">Uncharacterized protein</fullName>
    </submittedName>
</protein>
<accession>A0A061SP57</accession>
<dbReference type="AlphaFoldDB" id="A0A061SP57"/>
<organism evidence="1">
    <name type="scientific">Tetraselmis sp. GSL018</name>
    <dbReference type="NCBI Taxonomy" id="582737"/>
    <lineage>
        <taxon>Eukaryota</taxon>
        <taxon>Viridiplantae</taxon>
        <taxon>Chlorophyta</taxon>
        <taxon>core chlorophytes</taxon>
        <taxon>Chlorodendrophyceae</taxon>
        <taxon>Chlorodendrales</taxon>
        <taxon>Chlorodendraceae</taxon>
        <taxon>Tetraselmis</taxon>
    </lineage>
</organism>
<name>A0A061SP57_9CHLO</name>
<gene>
    <name evidence="1" type="ORF">TSPGSL018_567</name>
</gene>
<dbReference type="EMBL" id="GBEZ01000263">
    <property type="protein sequence ID" value="JAC84610.1"/>
    <property type="molecule type" value="Transcribed_RNA"/>
</dbReference>
<reference evidence="1" key="1">
    <citation type="submission" date="2014-05" db="EMBL/GenBank/DDBJ databases">
        <title>The transcriptome of the halophilic microalga Tetraselmis sp. GSL018 isolated from the Great Salt Lake, Utah.</title>
        <authorList>
            <person name="Jinkerson R.E."/>
            <person name="D'Adamo S."/>
            <person name="Posewitz M.C."/>
        </authorList>
    </citation>
    <scope>NUCLEOTIDE SEQUENCE</scope>
    <source>
        <strain evidence="1">GSL018</strain>
    </source>
</reference>
<proteinExistence type="predicted"/>
<evidence type="ECO:0000313" key="1">
    <source>
        <dbReference type="EMBL" id="JAC84610.1"/>
    </source>
</evidence>